<reference evidence="1" key="2">
    <citation type="submission" date="2021-08" db="EMBL/GenBank/DDBJ databases">
        <authorList>
            <person name="Gostincar C."/>
            <person name="Sun X."/>
            <person name="Song Z."/>
            <person name="Gunde-Cimerman N."/>
        </authorList>
    </citation>
    <scope>NUCLEOTIDE SEQUENCE</scope>
    <source>
        <strain evidence="1">EXF-9298</strain>
    </source>
</reference>
<evidence type="ECO:0000313" key="2">
    <source>
        <dbReference type="Proteomes" id="UP000729357"/>
    </source>
</evidence>
<dbReference type="Proteomes" id="UP000729357">
    <property type="component" value="Unassembled WGS sequence"/>
</dbReference>
<keyword evidence="2" id="KW-1185">Reference proteome</keyword>
<reference evidence="1" key="1">
    <citation type="journal article" date="2021" name="J Fungi (Basel)">
        <title>Virulence traits and population genomics of the black yeast Aureobasidium melanogenum.</title>
        <authorList>
            <person name="Cernosa A."/>
            <person name="Sun X."/>
            <person name="Gostincar C."/>
            <person name="Fang C."/>
            <person name="Gunde-Cimerman N."/>
            <person name="Song Z."/>
        </authorList>
    </citation>
    <scope>NUCLEOTIDE SEQUENCE</scope>
    <source>
        <strain evidence="1">EXF-9298</strain>
    </source>
</reference>
<protein>
    <submittedName>
        <fullName evidence="1">Uncharacterized protein</fullName>
    </submittedName>
</protein>
<evidence type="ECO:0000313" key="1">
    <source>
        <dbReference type="EMBL" id="KAG9991741.1"/>
    </source>
</evidence>
<feature type="non-terminal residue" evidence="1">
    <location>
        <position position="100"/>
    </location>
</feature>
<gene>
    <name evidence="1" type="ORF">KCU98_g136</name>
</gene>
<dbReference type="EMBL" id="JAHFXS010000001">
    <property type="protein sequence ID" value="KAG9991741.1"/>
    <property type="molecule type" value="Genomic_DNA"/>
</dbReference>
<comment type="caution">
    <text evidence="1">The sequence shown here is derived from an EMBL/GenBank/DDBJ whole genome shotgun (WGS) entry which is preliminary data.</text>
</comment>
<dbReference type="AlphaFoldDB" id="A0A9P8G5X9"/>
<accession>A0A9P8G5X9</accession>
<name>A0A9P8G5X9_AURME</name>
<proteinExistence type="predicted"/>
<organism evidence="1 2">
    <name type="scientific">Aureobasidium melanogenum</name>
    <name type="common">Aureobasidium pullulans var. melanogenum</name>
    <dbReference type="NCBI Taxonomy" id="46634"/>
    <lineage>
        <taxon>Eukaryota</taxon>
        <taxon>Fungi</taxon>
        <taxon>Dikarya</taxon>
        <taxon>Ascomycota</taxon>
        <taxon>Pezizomycotina</taxon>
        <taxon>Dothideomycetes</taxon>
        <taxon>Dothideomycetidae</taxon>
        <taxon>Dothideales</taxon>
        <taxon>Saccotheciaceae</taxon>
        <taxon>Aureobasidium</taxon>
    </lineage>
</organism>
<sequence>MEYMTVRRENSTKFGLLHRFDTKCVHNGPFWFLRSMDGLSDVLALVCGDFFGAIGNDIYDSYPQTNQYRLVALLDRTTKERMLAPSARVSEILMKWTRSC</sequence>